<keyword evidence="2" id="KW-1185">Reference proteome</keyword>
<comment type="caution">
    <text evidence="1">The sequence shown here is derived from an EMBL/GenBank/DDBJ whole genome shotgun (WGS) entry which is preliminary data.</text>
</comment>
<name>A0A271ISE5_9BACT</name>
<proteinExistence type="predicted"/>
<sequence length="91" mass="10190">MSSATSAALTVRFERLSCDAFTVTDRDRPWRVLVVYRDRDPLAYDALRELELCTADVTPRREAHLLGVVAAAWQARDARLGRPPLPVRPAA</sequence>
<dbReference type="EMBL" id="MQWD01000010">
    <property type="protein sequence ID" value="PAP74162.1"/>
    <property type="molecule type" value="Genomic_DNA"/>
</dbReference>
<accession>A0A271ISE5</accession>
<gene>
    <name evidence="1" type="ORF">BSZ37_21085</name>
</gene>
<dbReference type="RefSeq" id="WP_095512639.1">
    <property type="nucleotide sequence ID" value="NZ_MQWD01000010.1"/>
</dbReference>
<reference evidence="1 2" key="1">
    <citation type="submission" date="2016-11" db="EMBL/GenBank/DDBJ databases">
        <title>Study of marine rhodopsin-containing bacteria.</title>
        <authorList>
            <person name="Yoshizawa S."/>
            <person name="Kumagai Y."/>
            <person name="Kogure K."/>
        </authorList>
    </citation>
    <scope>NUCLEOTIDE SEQUENCE [LARGE SCALE GENOMIC DNA]</scope>
    <source>
        <strain evidence="1 2">SAORIC-28</strain>
    </source>
</reference>
<dbReference type="AlphaFoldDB" id="A0A271ISE5"/>
<organism evidence="1 2">
    <name type="scientific">Rubrivirga marina</name>
    <dbReference type="NCBI Taxonomy" id="1196024"/>
    <lineage>
        <taxon>Bacteria</taxon>
        <taxon>Pseudomonadati</taxon>
        <taxon>Rhodothermota</taxon>
        <taxon>Rhodothermia</taxon>
        <taxon>Rhodothermales</taxon>
        <taxon>Rubricoccaceae</taxon>
        <taxon>Rubrivirga</taxon>
    </lineage>
</organism>
<protein>
    <submittedName>
        <fullName evidence="1">Uncharacterized protein</fullName>
    </submittedName>
</protein>
<evidence type="ECO:0000313" key="2">
    <source>
        <dbReference type="Proteomes" id="UP000216339"/>
    </source>
</evidence>
<dbReference type="Proteomes" id="UP000216339">
    <property type="component" value="Unassembled WGS sequence"/>
</dbReference>
<evidence type="ECO:0000313" key="1">
    <source>
        <dbReference type="EMBL" id="PAP74162.1"/>
    </source>
</evidence>